<dbReference type="Pfam" id="PF02518">
    <property type="entry name" value="HATPase_c"/>
    <property type="match status" value="1"/>
</dbReference>
<dbReference type="InterPro" id="IPR004358">
    <property type="entry name" value="Sig_transdc_His_kin-like_C"/>
</dbReference>
<protein>
    <recommendedName>
        <fullName evidence="3">histidine kinase</fullName>
        <ecNumber evidence="3">2.7.13.3</ecNumber>
    </recommendedName>
</protein>
<dbReference type="Pfam" id="PF03924">
    <property type="entry name" value="CHASE"/>
    <property type="match status" value="1"/>
</dbReference>
<dbReference type="PROSITE" id="PS50109">
    <property type="entry name" value="HIS_KIN"/>
    <property type="match status" value="1"/>
</dbReference>
<evidence type="ECO:0000256" key="4">
    <source>
        <dbReference type="ARBA" id="ARBA00022553"/>
    </source>
</evidence>
<dbReference type="SMART" id="SM00448">
    <property type="entry name" value="REC"/>
    <property type="match status" value="1"/>
</dbReference>
<evidence type="ECO:0000313" key="14">
    <source>
        <dbReference type="EMBL" id="MQX52216.1"/>
    </source>
</evidence>
<dbReference type="CDD" id="cd16922">
    <property type="entry name" value="HATPase_EvgS-ArcB-TorS-like"/>
    <property type="match status" value="1"/>
</dbReference>
<dbReference type="InterPro" id="IPR003594">
    <property type="entry name" value="HATPase_dom"/>
</dbReference>
<evidence type="ECO:0000256" key="2">
    <source>
        <dbReference type="ARBA" id="ARBA00004370"/>
    </source>
</evidence>
<comment type="subcellular location">
    <subcellularLocation>
        <location evidence="2">Membrane</location>
    </subcellularLocation>
</comment>
<dbReference type="InterPro" id="IPR011006">
    <property type="entry name" value="CheY-like_superfamily"/>
</dbReference>
<evidence type="ECO:0000256" key="7">
    <source>
        <dbReference type="ARBA" id="ARBA00023012"/>
    </source>
</evidence>
<keyword evidence="6 10" id="KW-1133">Transmembrane helix</keyword>
<dbReference type="Gene3D" id="3.30.450.350">
    <property type="entry name" value="CHASE domain"/>
    <property type="match status" value="1"/>
</dbReference>
<proteinExistence type="predicted"/>
<evidence type="ECO:0000259" key="13">
    <source>
        <dbReference type="PROSITE" id="PS50839"/>
    </source>
</evidence>
<evidence type="ECO:0000256" key="6">
    <source>
        <dbReference type="ARBA" id="ARBA00022989"/>
    </source>
</evidence>
<dbReference type="InterPro" id="IPR036097">
    <property type="entry name" value="HisK_dim/P_sf"/>
</dbReference>
<dbReference type="PANTHER" id="PTHR45339:SF5">
    <property type="entry name" value="HISTIDINE KINASE"/>
    <property type="match status" value="1"/>
</dbReference>
<feature type="domain" description="CHASE" evidence="13">
    <location>
        <begin position="108"/>
        <end position="248"/>
    </location>
</feature>
<evidence type="ECO:0000256" key="9">
    <source>
        <dbReference type="PROSITE-ProRule" id="PRU00169"/>
    </source>
</evidence>
<dbReference type="CDD" id="cd00082">
    <property type="entry name" value="HisKA"/>
    <property type="match status" value="1"/>
</dbReference>
<evidence type="ECO:0000256" key="5">
    <source>
        <dbReference type="ARBA" id="ARBA00022692"/>
    </source>
</evidence>
<comment type="catalytic activity">
    <reaction evidence="1">
        <text>ATP + protein L-histidine = ADP + protein N-phospho-L-histidine.</text>
        <dbReference type="EC" id="2.7.13.3"/>
    </reaction>
</comment>
<dbReference type="InterPro" id="IPR036890">
    <property type="entry name" value="HATPase_C_sf"/>
</dbReference>
<dbReference type="PROSITE" id="PS50839">
    <property type="entry name" value="CHASE"/>
    <property type="match status" value="1"/>
</dbReference>
<keyword evidence="5 10" id="KW-0812">Transmembrane</keyword>
<dbReference type="EMBL" id="WIRE01000001">
    <property type="protein sequence ID" value="MQX52216.1"/>
    <property type="molecule type" value="Genomic_DNA"/>
</dbReference>
<evidence type="ECO:0000259" key="11">
    <source>
        <dbReference type="PROSITE" id="PS50109"/>
    </source>
</evidence>
<dbReference type="SMART" id="SM00387">
    <property type="entry name" value="HATPase_c"/>
    <property type="match status" value="1"/>
</dbReference>
<dbReference type="GO" id="GO:0000155">
    <property type="term" value="F:phosphorelay sensor kinase activity"/>
    <property type="evidence" value="ECO:0007669"/>
    <property type="project" value="InterPro"/>
</dbReference>
<dbReference type="InterPro" id="IPR042240">
    <property type="entry name" value="CHASE_sf"/>
</dbReference>
<dbReference type="GO" id="GO:0016020">
    <property type="term" value="C:membrane"/>
    <property type="evidence" value="ECO:0007669"/>
    <property type="project" value="UniProtKB-SubCell"/>
</dbReference>
<comment type="caution">
    <text evidence="14">The sequence shown here is derived from an EMBL/GenBank/DDBJ whole genome shotgun (WGS) entry which is preliminary data.</text>
</comment>
<feature type="domain" description="Response regulatory" evidence="12">
    <location>
        <begin position="583"/>
        <end position="699"/>
    </location>
</feature>
<dbReference type="SMART" id="SM01079">
    <property type="entry name" value="CHASE"/>
    <property type="match status" value="1"/>
</dbReference>
<dbReference type="Pfam" id="PF00072">
    <property type="entry name" value="Response_reg"/>
    <property type="match status" value="1"/>
</dbReference>
<dbReference type="FunFam" id="3.30.565.10:FF:000010">
    <property type="entry name" value="Sensor histidine kinase RcsC"/>
    <property type="match status" value="1"/>
</dbReference>
<dbReference type="SUPFAM" id="SSF55874">
    <property type="entry name" value="ATPase domain of HSP90 chaperone/DNA topoisomerase II/histidine kinase"/>
    <property type="match status" value="1"/>
</dbReference>
<dbReference type="PANTHER" id="PTHR45339">
    <property type="entry name" value="HYBRID SIGNAL TRANSDUCTION HISTIDINE KINASE J"/>
    <property type="match status" value="1"/>
</dbReference>
<name>A0A6N7LSE5_9GAMM</name>
<evidence type="ECO:0000256" key="10">
    <source>
        <dbReference type="SAM" id="Phobius"/>
    </source>
</evidence>
<dbReference type="Proteomes" id="UP000469421">
    <property type="component" value="Unassembled WGS sequence"/>
</dbReference>
<dbReference type="SMART" id="SM00388">
    <property type="entry name" value="HisKA"/>
    <property type="match status" value="1"/>
</dbReference>
<dbReference type="Gene3D" id="1.10.287.130">
    <property type="match status" value="1"/>
</dbReference>
<evidence type="ECO:0000256" key="3">
    <source>
        <dbReference type="ARBA" id="ARBA00012438"/>
    </source>
</evidence>
<dbReference type="InterPro" id="IPR001789">
    <property type="entry name" value="Sig_transdc_resp-reg_receiver"/>
</dbReference>
<dbReference type="Gene3D" id="3.40.50.2300">
    <property type="match status" value="1"/>
</dbReference>
<gene>
    <name evidence="14" type="ORF">GFN93_03085</name>
</gene>
<dbReference type="Gene3D" id="3.30.565.10">
    <property type="entry name" value="Histidine kinase-like ATPase, C-terminal domain"/>
    <property type="match status" value="1"/>
</dbReference>
<keyword evidence="8 10" id="KW-0472">Membrane</keyword>
<organism evidence="14 15">
    <name type="scientific">Alcanivorax sediminis</name>
    <dbReference type="NCBI Taxonomy" id="2663008"/>
    <lineage>
        <taxon>Bacteria</taxon>
        <taxon>Pseudomonadati</taxon>
        <taxon>Pseudomonadota</taxon>
        <taxon>Gammaproteobacteria</taxon>
        <taxon>Oceanospirillales</taxon>
        <taxon>Alcanivoracaceae</taxon>
        <taxon>Alcanivorax</taxon>
    </lineage>
</organism>
<keyword evidence="15" id="KW-1185">Reference proteome</keyword>
<feature type="modified residue" description="4-aspartylphosphate" evidence="9">
    <location>
        <position position="632"/>
    </location>
</feature>
<dbReference type="InterPro" id="IPR006189">
    <property type="entry name" value="CHASE_dom"/>
</dbReference>
<dbReference type="AlphaFoldDB" id="A0A6N7LSE5"/>
<evidence type="ECO:0000259" key="12">
    <source>
        <dbReference type="PROSITE" id="PS50110"/>
    </source>
</evidence>
<evidence type="ECO:0000313" key="15">
    <source>
        <dbReference type="Proteomes" id="UP000469421"/>
    </source>
</evidence>
<evidence type="ECO:0000256" key="1">
    <source>
        <dbReference type="ARBA" id="ARBA00000085"/>
    </source>
</evidence>
<dbReference type="SUPFAM" id="SSF47384">
    <property type="entry name" value="Homodimeric domain of signal transducing histidine kinase"/>
    <property type="match status" value="1"/>
</dbReference>
<dbReference type="CDD" id="cd17546">
    <property type="entry name" value="REC_hyHK_CKI1_RcsC-like"/>
    <property type="match status" value="1"/>
</dbReference>
<keyword evidence="7" id="KW-0902">Two-component regulatory system</keyword>
<feature type="transmembrane region" description="Helical" evidence="10">
    <location>
        <begin position="12"/>
        <end position="31"/>
    </location>
</feature>
<dbReference type="InterPro" id="IPR005467">
    <property type="entry name" value="His_kinase_dom"/>
</dbReference>
<dbReference type="SUPFAM" id="SSF52172">
    <property type="entry name" value="CheY-like"/>
    <property type="match status" value="1"/>
</dbReference>
<dbReference type="PROSITE" id="PS50110">
    <property type="entry name" value="RESPONSE_REGULATORY"/>
    <property type="match status" value="1"/>
</dbReference>
<dbReference type="InterPro" id="IPR003661">
    <property type="entry name" value="HisK_dim/P_dom"/>
</dbReference>
<sequence>MRLQNRFQGVQWFLFSATVTAMALAAAAYFVERQARLTQQVNAETHVQERLSIVQARLEGLLNESIQLTYGLVSVISSNPDLTQAEFERAAQPLFHGRSLVRNIGAAPDMVIRYMYPMEGNEKAIGLDYLKTPEQREAALRARDSGELVLAGPLDLVQGGRGLVARIPVFVGQNDRPRFWGLLSVVIDADRLFEGSGLVDDTLPVTVALRGKDGKGNNGEVFFGDPDLFKEKSVTRPVTLPHGDWELAAQPIGGWNPHHNTGVIVWTGFAVALLLCVGPMLLLAYYAAQRKKSELQLAAYYRELESQVQARTAELSSAKEEAEAANVAKSAFLGKMSHELRTPLQTILSVEQLLRSDPLTEDQLSLLNTQHIASEHLFSVIADLIDLSKIEADKLELDQQRVDVAELLSDVVRLVESQAEEKGLIVHVESDRLPDNLIGDPGRLRQILLNYAGNAVKFTDAGEIHIRTRVEWQDASNVMLRFDVTDTGVGIPADDLQRLFSPFEQATNLTGAARFGAGLGLAINKSLAQLMGGEAGAHSEPGKGSTFWFTARLQRSETSGNPAKSTNRQAALQQLRSAHEGKRVLIAEDTAEIQMILSKILGQAGLEVTVVNDGREAIEQFARTPFDLVLMDLQMPNVDGLTATREIRAMPSGAQVPILAITGNAFDGDRTRCINAGMSDVLVKPIRVERLCESLAFWLSETSG</sequence>
<reference evidence="14 15" key="1">
    <citation type="submission" date="2019-10" db="EMBL/GenBank/DDBJ databases">
        <title>Alcanivorax sp.PA15-N-34 draft genome sequence.</title>
        <authorList>
            <person name="Liao X."/>
            <person name="Shao Z."/>
        </authorList>
    </citation>
    <scope>NUCLEOTIDE SEQUENCE [LARGE SCALE GENOMIC DNA]</scope>
    <source>
        <strain evidence="14 15">PA15-N-34</strain>
    </source>
</reference>
<dbReference type="PRINTS" id="PR00344">
    <property type="entry name" value="BCTRLSENSOR"/>
</dbReference>
<dbReference type="Pfam" id="PF00512">
    <property type="entry name" value="HisKA"/>
    <property type="match status" value="1"/>
</dbReference>
<dbReference type="EC" id="2.7.13.3" evidence="3"/>
<feature type="transmembrane region" description="Helical" evidence="10">
    <location>
        <begin position="263"/>
        <end position="288"/>
    </location>
</feature>
<evidence type="ECO:0000256" key="8">
    <source>
        <dbReference type="ARBA" id="ARBA00023136"/>
    </source>
</evidence>
<feature type="domain" description="Histidine kinase" evidence="11">
    <location>
        <begin position="335"/>
        <end position="555"/>
    </location>
</feature>
<accession>A0A6N7LSE5</accession>
<dbReference type="RefSeq" id="WP_153498946.1">
    <property type="nucleotide sequence ID" value="NZ_WIRE01000001.1"/>
</dbReference>
<keyword evidence="4 9" id="KW-0597">Phosphoprotein</keyword>